<feature type="transmembrane region" description="Helical" evidence="1">
    <location>
        <begin position="41"/>
        <end position="64"/>
    </location>
</feature>
<evidence type="ECO:0000313" key="3">
    <source>
        <dbReference type="Proteomes" id="UP000054537"/>
    </source>
</evidence>
<dbReference type="eggNOG" id="ENOG5033GR0">
    <property type="taxonomic scope" value="Bacteria"/>
</dbReference>
<reference evidence="2 3" key="1">
    <citation type="submission" date="2014-10" db="EMBL/GenBank/DDBJ databases">
        <title>Draft genome sequence of Actinoplanes utahensis NRRL 12052.</title>
        <authorList>
            <person name="Velasco-Bucheli B."/>
            <person name="del Cerro C."/>
            <person name="Hormigo D."/>
            <person name="Garcia J.L."/>
            <person name="Acebal C."/>
            <person name="Arroyo M."/>
            <person name="de la Mata I."/>
        </authorList>
    </citation>
    <scope>NUCLEOTIDE SEQUENCE [LARGE SCALE GENOMIC DNA]</scope>
    <source>
        <strain evidence="2 3">NRRL 12052</strain>
    </source>
</reference>
<dbReference type="AlphaFoldDB" id="A0A0A6UB36"/>
<accession>A0A0A6UB36</accession>
<evidence type="ECO:0000313" key="2">
    <source>
        <dbReference type="EMBL" id="KHD73250.1"/>
    </source>
</evidence>
<keyword evidence="1" id="KW-1133">Transmembrane helix</keyword>
<sequence length="260" mass="27866">MAMSTSGPATTVTVSLWFLGLLGIVSAGLAIGAAVDGDPAAALGFGAAAVFFGHLVGFGVHLWWRRYRWEPSAADGGVTFHYSGWAYYWVVSVAGLMILALLTVGAAFLLAGDPPASVLVPLVTAGLAALFGLAVLRQVYGGRGWLRLTPAGLEHHGPGYLHRLSWDAVAEVSTTTVENGSPLIVLRPTAAAPVEITYALPRPIGRHHVRLLPSMTVRGMWLADDPSIVYRTLRHYHTHPTHRPELTAGTALDRIRERRL</sequence>
<feature type="transmembrane region" description="Helical" evidence="1">
    <location>
        <begin position="12"/>
        <end position="35"/>
    </location>
</feature>
<evidence type="ECO:0000256" key="1">
    <source>
        <dbReference type="SAM" id="Phobius"/>
    </source>
</evidence>
<name>A0A0A6UB36_ACTUT</name>
<comment type="caution">
    <text evidence="2">The sequence shown here is derived from an EMBL/GenBank/DDBJ whole genome shotgun (WGS) entry which is preliminary data.</text>
</comment>
<keyword evidence="1" id="KW-0472">Membrane</keyword>
<gene>
    <name evidence="2" type="ORF">MB27_35425</name>
</gene>
<feature type="transmembrane region" description="Helical" evidence="1">
    <location>
        <begin position="85"/>
        <end position="110"/>
    </location>
</feature>
<proteinExistence type="predicted"/>
<organism evidence="2 3">
    <name type="scientific">Actinoplanes utahensis</name>
    <dbReference type="NCBI Taxonomy" id="1869"/>
    <lineage>
        <taxon>Bacteria</taxon>
        <taxon>Bacillati</taxon>
        <taxon>Actinomycetota</taxon>
        <taxon>Actinomycetes</taxon>
        <taxon>Micromonosporales</taxon>
        <taxon>Micromonosporaceae</taxon>
        <taxon>Actinoplanes</taxon>
    </lineage>
</organism>
<protein>
    <submittedName>
        <fullName evidence="2">Uncharacterized protein</fullName>
    </submittedName>
</protein>
<dbReference type="EMBL" id="JRTT01000132">
    <property type="protein sequence ID" value="KHD73250.1"/>
    <property type="molecule type" value="Genomic_DNA"/>
</dbReference>
<keyword evidence="3" id="KW-1185">Reference proteome</keyword>
<keyword evidence="1" id="KW-0812">Transmembrane</keyword>
<dbReference type="Proteomes" id="UP000054537">
    <property type="component" value="Unassembled WGS sequence"/>
</dbReference>
<feature type="transmembrane region" description="Helical" evidence="1">
    <location>
        <begin position="116"/>
        <end position="136"/>
    </location>
</feature>